<dbReference type="InterPro" id="IPR050680">
    <property type="entry name" value="YpeA/RimI_acetyltransf"/>
</dbReference>
<dbReference type="OrthoDB" id="9790865at2"/>
<keyword evidence="2" id="KW-0012">Acyltransferase</keyword>
<evidence type="ECO:0000259" key="3">
    <source>
        <dbReference type="PROSITE" id="PS51186"/>
    </source>
</evidence>
<organism evidence="4 5">
    <name type="scientific">Halalkalibacter hemicellulosilyticusJCM 9152</name>
    <dbReference type="NCBI Taxonomy" id="1236971"/>
    <lineage>
        <taxon>Bacteria</taxon>
        <taxon>Bacillati</taxon>
        <taxon>Bacillota</taxon>
        <taxon>Bacilli</taxon>
        <taxon>Bacillales</taxon>
        <taxon>Bacillaceae</taxon>
        <taxon>Halalkalibacter</taxon>
    </lineage>
</organism>
<proteinExistence type="predicted"/>
<dbReference type="PANTHER" id="PTHR43420:SF12">
    <property type="entry name" value="N-ACETYLTRANSFERASE DOMAIN-CONTAINING PROTEIN"/>
    <property type="match status" value="1"/>
</dbReference>
<reference evidence="4" key="1">
    <citation type="journal article" date="2014" name="Genome Announc.">
        <title>Draft Genome Sequences of Three Alkaliphilic Bacillus Strains, Bacillus wakoensis JCM 9140T, Bacillus akibai JCM 9157T, and Bacillus hemicellulosilyticus JCM 9152T.</title>
        <authorList>
            <person name="Yuki M."/>
            <person name="Oshima K."/>
            <person name="Suda W."/>
            <person name="Oshida Y."/>
            <person name="Kitamura K."/>
            <person name="Iida T."/>
            <person name="Hattori M."/>
            <person name="Ohkuma M."/>
        </authorList>
    </citation>
    <scope>NUCLEOTIDE SEQUENCE [LARGE SCALE GENOMIC DNA]</scope>
    <source>
        <strain evidence="4">JCM 9152</strain>
    </source>
</reference>
<dbReference type="SUPFAM" id="SSF55729">
    <property type="entry name" value="Acyl-CoA N-acyltransferases (Nat)"/>
    <property type="match status" value="1"/>
</dbReference>
<dbReference type="STRING" id="1236971.JCM9152_4486"/>
<dbReference type="GO" id="GO:0016747">
    <property type="term" value="F:acyltransferase activity, transferring groups other than amino-acyl groups"/>
    <property type="evidence" value="ECO:0007669"/>
    <property type="project" value="InterPro"/>
</dbReference>
<dbReference type="Pfam" id="PF00583">
    <property type="entry name" value="Acetyltransf_1"/>
    <property type="match status" value="1"/>
</dbReference>
<keyword evidence="5" id="KW-1185">Reference proteome</keyword>
<dbReference type="AlphaFoldDB" id="W4QMM2"/>
<evidence type="ECO:0000256" key="1">
    <source>
        <dbReference type="ARBA" id="ARBA00022679"/>
    </source>
</evidence>
<gene>
    <name evidence="4" type="ORF">JCM9152_4486</name>
</gene>
<comment type="caution">
    <text evidence="4">The sequence shown here is derived from an EMBL/GenBank/DDBJ whole genome shotgun (WGS) entry which is preliminary data.</text>
</comment>
<protein>
    <submittedName>
        <fullName evidence="4">Putative acetyltransferase</fullName>
    </submittedName>
</protein>
<dbReference type="EMBL" id="BAUU01000059">
    <property type="protein sequence ID" value="GAE32893.1"/>
    <property type="molecule type" value="Genomic_DNA"/>
</dbReference>
<evidence type="ECO:0000313" key="4">
    <source>
        <dbReference type="EMBL" id="GAE32893.1"/>
    </source>
</evidence>
<accession>W4QMM2</accession>
<feature type="domain" description="N-acetyltransferase" evidence="3">
    <location>
        <begin position="2"/>
        <end position="159"/>
    </location>
</feature>
<evidence type="ECO:0000256" key="2">
    <source>
        <dbReference type="ARBA" id="ARBA00023315"/>
    </source>
</evidence>
<dbReference type="PROSITE" id="PS51186">
    <property type="entry name" value="GNAT"/>
    <property type="match status" value="1"/>
</dbReference>
<dbReference type="Proteomes" id="UP000018895">
    <property type="component" value="Unassembled WGS sequence"/>
</dbReference>
<dbReference type="CDD" id="cd04301">
    <property type="entry name" value="NAT_SF"/>
    <property type="match status" value="1"/>
</dbReference>
<name>W4QMM2_9BACI</name>
<evidence type="ECO:0000313" key="5">
    <source>
        <dbReference type="Proteomes" id="UP000018895"/>
    </source>
</evidence>
<dbReference type="PANTHER" id="PTHR43420">
    <property type="entry name" value="ACETYLTRANSFERASE"/>
    <property type="match status" value="1"/>
</dbReference>
<dbReference type="Gene3D" id="3.40.630.30">
    <property type="match status" value="1"/>
</dbReference>
<dbReference type="InterPro" id="IPR000182">
    <property type="entry name" value="GNAT_dom"/>
</dbReference>
<sequence>MFEIRYLAENEKDFLLEMLYESIYIEKEKKPPINELLNTNELKKYHQNWGRKGDRALIAVDNKGTPVGAVWHRLFNIKERGYGYVNDTTPELGIAVIKEARGKGLGTKLMYTIIEQSKNDYSALSLSVDVKNTDAVNLYHKFGFVEVKKEGNSITMLLK</sequence>
<dbReference type="InterPro" id="IPR016181">
    <property type="entry name" value="Acyl_CoA_acyltransferase"/>
</dbReference>
<dbReference type="RefSeq" id="WP_148296562.1">
    <property type="nucleotide sequence ID" value="NZ_BAUU01000059.1"/>
</dbReference>
<keyword evidence="1 4" id="KW-0808">Transferase</keyword>